<dbReference type="PANTHER" id="PTHR24198:SF165">
    <property type="entry name" value="ANKYRIN REPEAT-CONTAINING PROTEIN-RELATED"/>
    <property type="match status" value="1"/>
</dbReference>
<gene>
    <name evidence="4" type="ORF">XAT740_LOCUS48105</name>
</gene>
<keyword evidence="1" id="KW-0677">Repeat</keyword>
<evidence type="ECO:0000313" key="5">
    <source>
        <dbReference type="Proteomes" id="UP000663828"/>
    </source>
</evidence>
<dbReference type="SUPFAM" id="SSF48403">
    <property type="entry name" value="Ankyrin repeat"/>
    <property type="match status" value="1"/>
</dbReference>
<dbReference type="Gene3D" id="1.25.40.20">
    <property type="entry name" value="Ankyrin repeat-containing domain"/>
    <property type="match status" value="1"/>
</dbReference>
<accession>A0A816B5E1</accession>
<dbReference type="AlphaFoldDB" id="A0A816B5E1"/>
<dbReference type="SMART" id="SM00248">
    <property type="entry name" value="ANK"/>
    <property type="match status" value="4"/>
</dbReference>
<evidence type="ECO:0000313" key="4">
    <source>
        <dbReference type="EMBL" id="CAF1604409.1"/>
    </source>
</evidence>
<dbReference type="EMBL" id="CAJNOR010006832">
    <property type="protein sequence ID" value="CAF1604409.1"/>
    <property type="molecule type" value="Genomic_DNA"/>
</dbReference>
<dbReference type="Pfam" id="PF12796">
    <property type="entry name" value="Ank_2"/>
    <property type="match status" value="1"/>
</dbReference>
<dbReference type="PROSITE" id="PS50225">
    <property type="entry name" value="SOCS"/>
    <property type="match status" value="1"/>
</dbReference>
<dbReference type="InterPro" id="IPR036770">
    <property type="entry name" value="Ankyrin_rpt-contain_sf"/>
</dbReference>
<dbReference type="InterPro" id="IPR002110">
    <property type="entry name" value="Ankyrin_rpt"/>
</dbReference>
<dbReference type="Proteomes" id="UP000663828">
    <property type="component" value="Unassembled WGS sequence"/>
</dbReference>
<keyword evidence="2" id="KW-0040">ANK repeat</keyword>
<name>A0A816B5E1_ADIRI</name>
<protein>
    <recommendedName>
        <fullName evidence="3">SOCS box domain-containing protein</fullName>
    </recommendedName>
</protein>
<organism evidence="4 5">
    <name type="scientific">Adineta ricciae</name>
    <name type="common">Rotifer</name>
    <dbReference type="NCBI Taxonomy" id="249248"/>
    <lineage>
        <taxon>Eukaryota</taxon>
        <taxon>Metazoa</taxon>
        <taxon>Spiralia</taxon>
        <taxon>Gnathifera</taxon>
        <taxon>Rotifera</taxon>
        <taxon>Eurotatoria</taxon>
        <taxon>Bdelloidea</taxon>
        <taxon>Adinetida</taxon>
        <taxon>Adinetidae</taxon>
        <taxon>Adineta</taxon>
    </lineage>
</organism>
<proteinExistence type="predicted"/>
<reference evidence="4" key="1">
    <citation type="submission" date="2021-02" db="EMBL/GenBank/DDBJ databases">
        <authorList>
            <person name="Nowell W R."/>
        </authorList>
    </citation>
    <scope>NUCLEOTIDE SEQUENCE</scope>
</reference>
<evidence type="ECO:0000256" key="2">
    <source>
        <dbReference type="ARBA" id="ARBA00023043"/>
    </source>
</evidence>
<evidence type="ECO:0000256" key="1">
    <source>
        <dbReference type="ARBA" id="ARBA00022737"/>
    </source>
</evidence>
<dbReference type="InterPro" id="IPR001496">
    <property type="entry name" value="SOCS_box"/>
</dbReference>
<sequence>MQSLSLNQLMINGMVSMPHMIDADVLENDSQPDNLVSNAVNINENLLMNSSFTNDHLTALLRSALTSDTESFRRIVQNLKITHHETFHQIINEFDEHRNTLIWYLSLADLYDCIEELHGYASMNLNLDIKNGRLNQCVLHYAVVNAQKENIQKILNMGIDTNLSDQCSRTVCHYIALYGTKYHNDIEIMKLLTDYGALPNLEDFYHRTSLHYAILTENYNLAKYLIGLPEINLLLHSTFEGYTPLCYLCAQILNLSESSLTTNQFTNITECIVTIINRCSSKELIFNNCHIVKNGQINENLLLHIYHRLSDLEMPSSMIDLFHRLQTIIIGTDQDHRLFVQYLCKIHSWQPAVLALCNTHNVDVSNALIEFIAHDPCTVLMNNIFPLSDVSIVLTLIYYVLSMDTKVLRNLVPICEYRIGDEMRMEDVNLHTTYVAFIYTCTCYANFRVFTLKHLCRRCVRNYFQSNIIGKVKECWKLSSELRDYLQICELQLIYSKFDNLSCVVNLIEGLYNIHHMHYTPVESDLNKILAEQTFVQNPSMERPSESEINTKASINSTELIVQTNSYISTEGFETELADINAKSKDIEEMIERFLLDK</sequence>
<comment type="caution">
    <text evidence="4">The sequence shown here is derived from an EMBL/GenBank/DDBJ whole genome shotgun (WGS) entry which is preliminary data.</text>
</comment>
<keyword evidence="5" id="KW-1185">Reference proteome</keyword>
<feature type="domain" description="SOCS box" evidence="3">
    <location>
        <begin position="448"/>
        <end position="492"/>
    </location>
</feature>
<evidence type="ECO:0000259" key="3">
    <source>
        <dbReference type="PROSITE" id="PS50225"/>
    </source>
</evidence>
<dbReference type="PANTHER" id="PTHR24198">
    <property type="entry name" value="ANKYRIN REPEAT AND PROTEIN KINASE DOMAIN-CONTAINING PROTEIN"/>
    <property type="match status" value="1"/>
</dbReference>